<dbReference type="PANTHER" id="PTHR43317">
    <property type="entry name" value="THERMOSPERMINE SYNTHASE ACAULIS5"/>
    <property type="match status" value="1"/>
</dbReference>
<dbReference type="AlphaFoldDB" id="A0A1I1QL15"/>
<dbReference type="Gene3D" id="3.40.50.150">
    <property type="entry name" value="Vaccinia Virus protein VP39"/>
    <property type="match status" value="1"/>
</dbReference>
<evidence type="ECO:0000256" key="3">
    <source>
        <dbReference type="ARBA" id="ARBA00023115"/>
    </source>
</evidence>
<dbReference type="SUPFAM" id="SSF53335">
    <property type="entry name" value="S-adenosyl-L-methionine-dependent methyltransferases"/>
    <property type="match status" value="1"/>
</dbReference>
<name>A0A1I1QL15_9GAMM</name>
<dbReference type="InterPro" id="IPR029063">
    <property type="entry name" value="SAM-dependent_MTases_sf"/>
</dbReference>
<dbReference type="RefSeq" id="WP_093427815.1">
    <property type="nucleotide sequence ID" value="NZ_FOMJ01000003.1"/>
</dbReference>
<sequence length="260" mass="28635">MRRYNGELIHASRDEHGPIEIVEDSRVRSLHFGSRSRQSALFLDRPEALVLAYTQSMMAALLLHAAPRRVLLVGLGGGSLARFLLHHYPDCQIDAVELRPRVVELAHGYFRLPEDDARLNIIPGEGRHFLTHAALRHSDYDLILVDAFHGTGMAEEVAEADFFAAARGRLADEGALAVNLWQQPAQRLRRTLTGLQDAFAGRCLQLPVPTRGNLVALASTRPVPPDLATAWDLRAHALSRFTGLDFPGFLEGLAEANSAS</sequence>
<accession>A0A1I1QL15</accession>
<dbReference type="STRING" id="1123397.SAMN05660831_01151"/>
<evidence type="ECO:0000256" key="4">
    <source>
        <dbReference type="PROSITE-ProRule" id="PRU00354"/>
    </source>
</evidence>
<comment type="similarity">
    <text evidence="1">Belongs to the spermidine/spermine synthase family.</text>
</comment>
<dbReference type="GO" id="GO:0016740">
    <property type="term" value="F:transferase activity"/>
    <property type="evidence" value="ECO:0007669"/>
    <property type="project" value="UniProtKB-UniRule"/>
</dbReference>
<keyword evidence="3 4" id="KW-0620">Polyamine biosynthesis</keyword>
<dbReference type="GO" id="GO:0006596">
    <property type="term" value="P:polyamine biosynthetic process"/>
    <property type="evidence" value="ECO:0007669"/>
    <property type="project" value="UniProtKB-UniRule"/>
</dbReference>
<dbReference type="OrthoDB" id="117774at2"/>
<proteinExistence type="inferred from homology"/>
<evidence type="ECO:0000256" key="1">
    <source>
        <dbReference type="ARBA" id="ARBA00007867"/>
    </source>
</evidence>
<dbReference type="Pfam" id="PF01564">
    <property type="entry name" value="Spermine_synth"/>
    <property type="match status" value="1"/>
</dbReference>
<dbReference type="EMBL" id="FOMJ01000003">
    <property type="protein sequence ID" value="SFD22725.1"/>
    <property type="molecule type" value="Genomic_DNA"/>
</dbReference>
<evidence type="ECO:0000256" key="2">
    <source>
        <dbReference type="ARBA" id="ARBA00022679"/>
    </source>
</evidence>
<organism evidence="6 7">
    <name type="scientific">Thiohalospira halophila DSM 15071</name>
    <dbReference type="NCBI Taxonomy" id="1123397"/>
    <lineage>
        <taxon>Bacteria</taxon>
        <taxon>Pseudomonadati</taxon>
        <taxon>Pseudomonadota</taxon>
        <taxon>Gammaproteobacteria</taxon>
        <taxon>Thiohalospirales</taxon>
        <taxon>Thiohalospiraceae</taxon>
        <taxon>Thiohalospira</taxon>
    </lineage>
</organism>
<dbReference type="PROSITE" id="PS51006">
    <property type="entry name" value="PABS_2"/>
    <property type="match status" value="1"/>
</dbReference>
<dbReference type="Proteomes" id="UP000198611">
    <property type="component" value="Unassembled WGS sequence"/>
</dbReference>
<evidence type="ECO:0000259" key="5">
    <source>
        <dbReference type="PROSITE" id="PS51006"/>
    </source>
</evidence>
<keyword evidence="2 4" id="KW-0808">Transferase</keyword>
<evidence type="ECO:0000313" key="7">
    <source>
        <dbReference type="Proteomes" id="UP000198611"/>
    </source>
</evidence>
<protein>
    <submittedName>
        <fullName evidence="6">Spermidine synthase</fullName>
    </submittedName>
</protein>
<gene>
    <name evidence="6" type="ORF">SAMN05660831_01151</name>
</gene>
<dbReference type="PANTHER" id="PTHR43317:SF1">
    <property type="entry name" value="THERMOSPERMINE SYNTHASE ACAULIS5"/>
    <property type="match status" value="1"/>
</dbReference>
<feature type="domain" description="PABS" evidence="5">
    <location>
        <begin position="1"/>
        <end position="225"/>
    </location>
</feature>
<dbReference type="InterPro" id="IPR030374">
    <property type="entry name" value="PABS"/>
</dbReference>
<dbReference type="NCBIfam" id="NF037959">
    <property type="entry name" value="MFS_SpdSyn"/>
    <property type="match status" value="1"/>
</dbReference>
<keyword evidence="7" id="KW-1185">Reference proteome</keyword>
<reference evidence="6 7" key="1">
    <citation type="submission" date="2016-10" db="EMBL/GenBank/DDBJ databases">
        <authorList>
            <person name="de Groot N.N."/>
        </authorList>
    </citation>
    <scope>NUCLEOTIDE SEQUENCE [LARGE SCALE GENOMIC DNA]</scope>
    <source>
        <strain evidence="6 7">HL3</strain>
    </source>
</reference>
<feature type="active site" description="Proton acceptor" evidence="4">
    <location>
        <position position="146"/>
    </location>
</feature>
<evidence type="ECO:0000313" key="6">
    <source>
        <dbReference type="EMBL" id="SFD22725.1"/>
    </source>
</evidence>